<dbReference type="EMBL" id="BQNB010012148">
    <property type="protein sequence ID" value="GJS99826.1"/>
    <property type="molecule type" value="Genomic_DNA"/>
</dbReference>
<dbReference type="SMART" id="SM00151">
    <property type="entry name" value="SWIB"/>
    <property type="match status" value="2"/>
</dbReference>
<feature type="compositionally biased region" description="Pro residues" evidence="1">
    <location>
        <begin position="58"/>
        <end position="73"/>
    </location>
</feature>
<feature type="domain" description="DM2" evidence="2">
    <location>
        <begin position="166"/>
        <end position="243"/>
    </location>
</feature>
<evidence type="ECO:0000259" key="2">
    <source>
        <dbReference type="PROSITE" id="PS51925"/>
    </source>
</evidence>
<accession>A0ABQ5AE05</accession>
<dbReference type="PANTHER" id="PTHR13844">
    <property type="entry name" value="SWI/SNF-RELATED MATRIX-ASSOCIATED ACTIN-DEPENDENT REGULATOR OF CHROMATIN SUBFAMILY D"/>
    <property type="match status" value="1"/>
</dbReference>
<organism evidence="3 4">
    <name type="scientific">Tanacetum coccineum</name>
    <dbReference type="NCBI Taxonomy" id="301880"/>
    <lineage>
        <taxon>Eukaryota</taxon>
        <taxon>Viridiplantae</taxon>
        <taxon>Streptophyta</taxon>
        <taxon>Embryophyta</taxon>
        <taxon>Tracheophyta</taxon>
        <taxon>Spermatophyta</taxon>
        <taxon>Magnoliopsida</taxon>
        <taxon>eudicotyledons</taxon>
        <taxon>Gunneridae</taxon>
        <taxon>Pentapetalae</taxon>
        <taxon>asterids</taxon>
        <taxon>campanulids</taxon>
        <taxon>Asterales</taxon>
        <taxon>Asteraceae</taxon>
        <taxon>Asteroideae</taxon>
        <taxon>Anthemideae</taxon>
        <taxon>Anthemidinae</taxon>
        <taxon>Tanacetum</taxon>
    </lineage>
</organism>
<dbReference type="PROSITE" id="PS51925">
    <property type="entry name" value="SWIB_MDM2"/>
    <property type="match status" value="2"/>
</dbReference>
<reference evidence="3" key="2">
    <citation type="submission" date="2022-01" db="EMBL/GenBank/DDBJ databases">
        <authorList>
            <person name="Yamashiro T."/>
            <person name="Shiraishi A."/>
            <person name="Satake H."/>
            <person name="Nakayama K."/>
        </authorList>
    </citation>
    <scope>NUCLEOTIDE SEQUENCE</scope>
</reference>
<dbReference type="SUPFAM" id="SSF47592">
    <property type="entry name" value="SWIB/MDM2 domain"/>
    <property type="match status" value="2"/>
</dbReference>
<dbReference type="InterPro" id="IPR003121">
    <property type="entry name" value="SWIB_MDM2_domain"/>
</dbReference>
<proteinExistence type="predicted"/>
<dbReference type="SUPFAM" id="SSF81995">
    <property type="entry name" value="beta-sandwich domain of Sec23/24"/>
    <property type="match status" value="1"/>
</dbReference>
<dbReference type="InterPro" id="IPR019835">
    <property type="entry name" value="SWIB_domain"/>
</dbReference>
<dbReference type="Gene3D" id="1.10.245.10">
    <property type="entry name" value="SWIB/MDM2 domain"/>
    <property type="match status" value="2"/>
</dbReference>
<name>A0ABQ5AE05_9ASTR</name>
<keyword evidence="4" id="KW-1185">Reference proteome</keyword>
<evidence type="ECO:0000256" key="1">
    <source>
        <dbReference type="SAM" id="MobiDB-lite"/>
    </source>
</evidence>
<feature type="compositionally biased region" description="Basic and acidic residues" evidence="1">
    <location>
        <begin position="140"/>
        <end position="151"/>
    </location>
</feature>
<reference evidence="3" key="1">
    <citation type="journal article" date="2022" name="Int. J. Mol. Sci.">
        <title>Draft Genome of Tanacetum Coccineum: Genomic Comparison of Closely Related Tanacetum-Family Plants.</title>
        <authorList>
            <person name="Yamashiro T."/>
            <person name="Shiraishi A."/>
            <person name="Nakayama K."/>
            <person name="Satake H."/>
        </authorList>
    </citation>
    <scope>NUCLEOTIDE SEQUENCE</scope>
</reference>
<comment type="caution">
    <text evidence="3">The sequence shown here is derived from an EMBL/GenBank/DDBJ whole genome shotgun (WGS) entry which is preliminary data.</text>
</comment>
<feature type="region of interest" description="Disordered" evidence="1">
    <location>
        <begin position="55"/>
        <end position="89"/>
    </location>
</feature>
<gene>
    <name evidence="3" type="ORF">Tco_0820996</name>
</gene>
<feature type="domain" description="DM2" evidence="2">
    <location>
        <begin position="272"/>
        <end position="351"/>
    </location>
</feature>
<evidence type="ECO:0000313" key="4">
    <source>
        <dbReference type="Proteomes" id="UP001151760"/>
    </source>
</evidence>
<dbReference type="Pfam" id="PF02201">
    <property type="entry name" value="SWIB"/>
    <property type="match status" value="2"/>
</dbReference>
<dbReference type="CDD" id="cd10567">
    <property type="entry name" value="SWIB-MDM2_like"/>
    <property type="match status" value="2"/>
</dbReference>
<evidence type="ECO:0000313" key="3">
    <source>
        <dbReference type="EMBL" id="GJS99826.1"/>
    </source>
</evidence>
<protein>
    <submittedName>
        <fullName evidence="3">DEK protein</fullName>
    </submittedName>
</protein>
<dbReference type="Proteomes" id="UP001151760">
    <property type="component" value="Unassembled WGS sequence"/>
</dbReference>
<feature type="region of interest" description="Disordered" evidence="1">
    <location>
        <begin position="140"/>
        <end position="167"/>
    </location>
</feature>
<sequence>MISDQEIAKGVEILLSQKSFNSLHDVVHHLSQKLGFDLSHKIHFIRDHIYFLLRSSSQPPPPQQPLQPPPPPQQQFHHHFTQQQQQLPQHVDQHFHPHPLFALPQQQQVQRQRHPVDLNFGQGVVGQQVQVLPVEVKTEARDVGKSNEKAKKGGAAGTKRRGGPGGLNKLCGVTPELQVIVGESALSRTDIVKQLWAYIKKNNLQDPGNKRKIICDDALRVLFETDCTDMFKMNKLLAKHIIRLEPTKESSRKKSKVKTDPEDEPVAERADNIPSHVIISDALANCLGTGEREMSQSEALRLVWEYIKVNNLEDPKNPVMILCDEKLKELFGCESISAMGIPELLVRNHLFKQ</sequence>
<dbReference type="InterPro" id="IPR036885">
    <property type="entry name" value="SWIB_MDM2_dom_sf"/>
</dbReference>